<dbReference type="STRING" id="321267.SHM7688_03671"/>
<dbReference type="RefSeq" id="WP_058241349.1">
    <property type="nucleotide sequence ID" value="NZ_CYPW01000040.1"/>
</dbReference>
<accession>A0A0P1EUK8</accession>
<feature type="signal peptide" evidence="1">
    <location>
        <begin position="1"/>
        <end position="24"/>
    </location>
</feature>
<name>A0A0P1EUK8_9RHOB</name>
<dbReference type="OrthoDB" id="7659053at2"/>
<gene>
    <name evidence="2" type="ORF">SHM7688_03671</name>
</gene>
<dbReference type="Proteomes" id="UP000054823">
    <property type="component" value="Unassembled WGS sequence"/>
</dbReference>
<dbReference type="EMBL" id="CYPW01000040">
    <property type="protein sequence ID" value="CUH54201.1"/>
    <property type="molecule type" value="Genomic_DNA"/>
</dbReference>
<protein>
    <submittedName>
        <fullName evidence="2">Uncharacterized protein</fullName>
    </submittedName>
</protein>
<reference evidence="2 3" key="1">
    <citation type="submission" date="2015-09" db="EMBL/GenBank/DDBJ databases">
        <authorList>
            <consortium name="Swine Surveillance"/>
        </authorList>
    </citation>
    <scope>NUCLEOTIDE SEQUENCE [LARGE SCALE GENOMIC DNA]</scope>
    <source>
        <strain evidence="2 3">CECT 7688</strain>
    </source>
</reference>
<organism evidence="2 3">
    <name type="scientific">Shimia marina</name>
    <dbReference type="NCBI Taxonomy" id="321267"/>
    <lineage>
        <taxon>Bacteria</taxon>
        <taxon>Pseudomonadati</taxon>
        <taxon>Pseudomonadota</taxon>
        <taxon>Alphaproteobacteria</taxon>
        <taxon>Rhodobacterales</taxon>
        <taxon>Roseobacteraceae</taxon>
    </lineage>
</organism>
<feature type="chain" id="PRO_5006061953" evidence="1">
    <location>
        <begin position="25"/>
        <end position="106"/>
    </location>
</feature>
<keyword evidence="3" id="KW-1185">Reference proteome</keyword>
<evidence type="ECO:0000256" key="1">
    <source>
        <dbReference type="SAM" id="SignalP"/>
    </source>
</evidence>
<evidence type="ECO:0000313" key="3">
    <source>
        <dbReference type="Proteomes" id="UP000054823"/>
    </source>
</evidence>
<evidence type="ECO:0000313" key="2">
    <source>
        <dbReference type="EMBL" id="CUH54201.1"/>
    </source>
</evidence>
<keyword evidence="1" id="KW-0732">Signal</keyword>
<sequence length="106" mass="12001">MKNILCTLLAAAILIPFLPSETEAGTMTRACLRSDRDGATRSMCRCIQKVANQSLSRSDQKLAASFIKEPHKAQEIRQSDRRSHETFWLRYKSFGNDVTASCNHLR</sequence>
<dbReference type="AlphaFoldDB" id="A0A0P1EUK8"/>
<proteinExistence type="predicted"/>